<reference evidence="3" key="2">
    <citation type="submission" date="2020-02" db="EMBL/GenBank/DDBJ databases">
        <title>Identification and distribution of gene clusters putatively required for synthesis of sphingolipid metabolism inhibitors in phylogenetically diverse species of the filamentous fungus Fusarium.</title>
        <authorList>
            <person name="Kim H.-S."/>
            <person name="Busman M."/>
            <person name="Brown D.W."/>
            <person name="Divon H."/>
            <person name="Uhlig S."/>
            <person name="Proctor R.H."/>
        </authorList>
    </citation>
    <scope>NUCLEOTIDE SEQUENCE</scope>
    <source>
        <strain evidence="3">NRRL 25174</strain>
    </source>
</reference>
<evidence type="ECO:0000256" key="1">
    <source>
        <dbReference type="SAM" id="MobiDB-lite"/>
    </source>
</evidence>
<dbReference type="PANTHER" id="PTHR24148:SF64">
    <property type="entry name" value="HETEROKARYON INCOMPATIBILITY DOMAIN-CONTAINING PROTEIN"/>
    <property type="match status" value="1"/>
</dbReference>
<feature type="compositionally biased region" description="Low complexity" evidence="1">
    <location>
        <begin position="103"/>
        <end position="114"/>
    </location>
</feature>
<feature type="region of interest" description="Disordered" evidence="1">
    <location>
        <begin position="88"/>
        <end position="119"/>
    </location>
</feature>
<accession>A0A9P5A9X9</accession>
<protein>
    <submittedName>
        <fullName evidence="3">Heterokaryon incompatibility het-6</fullName>
    </submittedName>
</protein>
<reference evidence="3" key="1">
    <citation type="journal article" date="2017" name="Mycologia">
        <title>Fusarium algeriense, sp. nov., a novel toxigenic crown rot pathogen of durum wheat from Algeria is nested in the Fusarium burgessii species complex.</title>
        <authorList>
            <person name="Laraba I."/>
            <person name="Keddad A."/>
            <person name="Boureghda H."/>
            <person name="Abdallah N."/>
            <person name="Vaughan M.M."/>
            <person name="Proctor R.H."/>
            <person name="Busman M."/>
            <person name="O'Donnell K."/>
        </authorList>
    </citation>
    <scope>NUCLEOTIDE SEQUENCE</scope>
    <source>
        <strain evidence="3">NRRL 25174</strain>
    </source>
</reference>
<organism evidence="3 4">
    <name type="scientific">Fusarium beomiforme</name>
    <dbReference type="NCBI Taxonomy" id="44412"/>
    <lineage>
        <taxon>Eukaryota</taxon>
        <taxon>Fungi</taxon>
        <taxon>Dikarya</taxon>
        <taxon>Ascomycota</taxon>
        <taxon>Pezizomycotina</taxon>
        <taxon>Sordariomycetes</taxon>
        <taxon>Hypocreomycetidae</taxon>
        <taxon>Hypocreales</taxon>
        <taxon>Nectriaceae</taxon>
        <taxon>Fusarium</taxon>
        <taxon>Fusarium burgessii species complex</taxon>
    </lineage>
</organism>
<dbReference type="InterPro" id="IPR052895">
    <property type="entry name" value="HetReg/Transcr_Mod"/>
</dbReference>
<evidence type="ECO:0000259" key="2">
    <source>
        <dbReference type="Pfam" id="PF06985"/>
    </source>
</evidence>
<comment type="caution">
    <text evidence="3">The sequence shown here is derived from an EMBL/GenBank/DDBJ whole genome shotgun (WGS) entry which is preliminary data.</text>
</comment>
<gene>
    <name evidence="3" type="ORF">FBEOM_11296</name>
</gene>
<keyword evidence="4" id="KW-1185">Reference proteome</keyword>
<feature type="domain" description="Heterokaryon incompatibility" evidence="2">
    <location>
        <begin position="176"/>
        <end position="273"/>
    </location>
</feature>
<dbReference type="Pfam" id="PF06985">
    <property type="entry name" value="HET"/>
    <property type="match status" value="1"/>
</dbReference>
<dbReference type="PANTHER" id="PTHR24148">
    <property type="entry name" value="ANKYRIN REPEAT DOMAIN-CONTAINING PROTEIN 39 HOMOLOG-RELATED"/>
    <property type="match status" value="1"/>
</dbReference>
<dbReference type="Proteomes" id="UP000730481">
    <property type="component" value="Unassembled WGS sequence"/>
</dbReference>
<sequence length="948" mass="109115">MDNWHTAECKKPDIAVFPGLAVPACMNCGGICPSNRVDNKHYDELNIPPGGKRSAMQLKWPPSVSYQDYAYRHDPDGSLHKALISQVDQEWSDKGPDQRMPCSSITDSSHPPSSQVNKTTYEPLEGTTIRVLRLYRGHFGSCLHGDFEIINFQSQNADHEEPEMVLVDGNNNPASYEAVSYTWAKGNDKREKDHAIFIGNRWDALSITENCFDALQNCRFEHEDRCLWVDAICINQSDISERTHQVGMMRAIYSAASRVLIYLGIDDTGNGSEVIHDPEILSKNPYFSRIWVVQEIASAKQALVLYARQAMHWNFFHKNLQGLSNKKWMQHFGSPRQLDDVHAFLTLLEDTRDCNASDPRDKIFALLGLWKAHLNPDYTLSPQAVYTGLASSFVTNKDQEVAGRLLDMATHDHSMPGLPSWVPDWSKKSRQPYQRQWKSPFFLPMTFRFDEDGRFRVHSQTGSLCVLAAEIDILAPYLSRGFLATTNGMIAATAAHFQVSLTPEVLYKCEPDDRIFVLSKYKFCLILRKKADSPIYTFVGLCEYSVLSEGLTIELHAIRHVALSLGQELETGLRQLQRLEREHFPQDLSAHENPFVSYNLDTRYHLDFKIDDWVIFLRWLSKPMSPSFARLRDGLKRNVPLIWEVGFATQDQLDEAHSWLDTNFDHYMTGLSCSSSSEGTLDQFFSLVYREQFELLWLYVFINYSTKIKTVDEFIRDTTGAELARAFFWRFDRSIDKACQLVGKGSLTYNQTEEQWAKFLDWLTQGSFEEQAWKIPSKEFYGPPRSLVEESDRDRDDGAFCLKIIKYDGSFIVPKIPKRPREWFKYAKSHSRPQSLASYEEARFSELVHSEIRRRKLAERVFAFLFNDTQATQQSTKLEYENLKDMVTGDQLLNCSEPFITKWRQENESWNAVEQYISSSEWHMNSLKLELLGGLLGDGDGYKEIVII</sequence>
<dbReference type="AlphaFoldDB" id="A0A9P5A9X9"/>
<dbReference type="EMBL" id="PVQB02000623">
    <property type="protein sequence ID" value="KAF4334862.1"/>
    <property type="molecule type" value="Genomic_DNA"/>
</dbReference>
<evidence type="ECO:0000313" key="4">
    <source>
        <dbReference type="Proteomes" id="UP000730481"/>
    </source>
</evidence>
<dbReference type="InterPro" id="IPR010730">
    <property type="entry name" value="HET"/>
</dbReference>
<name>A0A9P5A9X9_9HYPO</name>
<proteinExistence type="predicted"/>
<dbReference type="OrthoDB" id="2157530at2759"/>
<evidence type="ECO:0000313" key="3">
    <source>
        <dbReference type="EMBL" id="KAF4334862.1"/>
    </source>
</evidence>